<dbReference type="SUPFAM" id="SSF50182">
    <property type="entry name" value="Sm-like ribonucleoproteins"/>
    <property type="match status" value="1"/>
</dbReference>
<sequence length="306" mass="35804">MQSITDFFGSIDSENLDSWFSDLIRFILWSVFILFLGWFARKMIQRTTTDQILLYRSRKITRYLSYFLIFLLAIFTFVGEIKYFTIAIGIMSAGVALALQEVILSFAGWIAILTSNIYKTGDRIEINQIKGDVIDIGMTRTTLMEIGVWVSSDNYSGRIVQVSNAFVFKGTVHNYSTDFPFVWDEINLPVQYDSDLVLVDKIIRQTAQENLMDYTEIAKEEWKHLVKNYLIENANVEPTLTLKLTDNWIEFNFRYVVDYKKRRITKDQLYKEIYKQFKINEPKVKLASATFSMVDMPDLNVNLKNY</sequence>
<protein>
    <submittedName>
        <fullName evidence="9">Mechanosensitive ion channel family protein</fullName>
    </submittedName>
</protein>
<dbReference type="Gene3D" id="3.30.70.100">
    <property type="match status" value="1"/>
</dbReference>
<keyword evidence="5 7" id="KW-1133">Transmembrane helix</keyword>
<evidence type="ECO:0000256" key="6">
    <source>
        <dbReference type="ARBA" id="ARBA00023136"/>
    </source>
</evidence>
<dbReference type="InterPro" id="IPR006685">
    <property type="entry name" value="MscS_channel_2nd"/>
</dbReference>
<dbReference type="EMBL" id="JBHTMY010000003">
    <property type="protein sequence ID" value="MFD1315639.1"/>
    <property type="molecule type" value="Genomic_DNA"/>
</dbReference>
<keyword evidence="10" id="KW-1185">Reference proteome</keyword>
<gene>
    <name evidence="9" type="ORF">ACFQ39_08440</name>
</gene>
<keyword evidence="4 7" id="KW-0812">Transmembrane</keyword>
<dbReference type="InterPro" id="IPR011014">
    <property type="entry name" value="MscS_channel_TM-2"/>
</dbReference>
<feature type="transmembrane region" description="Helical" evidence="7">
    <location>
        <begin position="60"/>
        <end position="78"/>
    </location>
</feature>
<keyword evidence="3" id="KW-1003">Cell membrane</keyword>
<dbReference type="InterPro" id="IPR010920">
    <property type="entry name" value="LSM_dom_sf"/>
</dbReference>
<dbReference type="Proteomes" id="UP001597201">
    <property type="component" value="Unassembled WGS sequence"/>
</dbReference>
<comment type="subcellular location">
    <subcellularLocation>
        <location evidence="1">Cell membrane</location>
        <topology evidence="1">Multi-pass membrane protein</topology>
    </subcellularLocation>
</comment>
<evidence type="ECO:0000313" key="9">
    <source>
        <dbReference type="EMBL" id="MFD1315639.1"/>
    </source>
</evidence>
<dbReference type="PANTHER" id="PTHR30566:SF5">
    <property type="entry name" value="MECHANOSENSITIVE ION CHANNEL PROTEIN 1, MITOCHONDRIAL-RELATED"/>
    <property type="match status" value="1"/>
</dbReference>
<proteinExistence type="inferred from homology"/>
<feature type="transmembrane region" description="Helical" evidence="7">
    <location>
        <begin position="23"/>
        <end position="40"/>
    </location>
</feature>
<evidence type="ECO:0000313" key="10">
    <source>
        <dbReference type="Proteomes" id="UP001597201"/>
    </source>
</evidence>
<dbReference type="SUPFAM" id="SSF82861">
    <property type="entry name" value="Mechanosensitive channel protein MscS (YggB), transmembrane region"/>
    <property type="match status" value="1"/>
</dbReference>
<dbReference type="InterPro" id="IPR011066">
    <property type="entry name" value="MscS_channel_C_sf"/>
</dbReference>
<evidence type="ECO:0000256" key="2">
    <source>
        <dbReference type="ARBA" id="ARBA00008017"/>
    </source>
</evidence>
<feature type="transmembrane region" description="Helical" evidence="7">
    <location>
        <begin position="84"/>
        <end position="113"/>
    </location>
</feature>
<comment type="similarity">
    <text evidence="2">Belongs to the MscS (TC 1.A.23) family.</text>
</comment>
<evidence type="ECO:0000256" key="4">
    <source>
        <dbReference type="ARBA" id="ARBA00022692"/>
    </source>
</evidence>
<dbReference type="Pfam" id="PF00924">
    <property type="entry name" value="MS_channel_2nd"/>
    <property type="match status" value="1"/>
</dbReference>
<dbReference type="RefSeq" id="WP_377178003.1">
    <property type="nucleotide sequence ID" value="NZ_JBHTMY010000003.1"/>
</dbReference>
<name>A0ABW3Y1X2_9FLAO</name>
<feature type="domain" description="Mechanosensitive ion channel MscS" evidence="8">
    <location>
        <begin position="102"/>
        <end position="176"/>
    </location>
</feature>
<evidence type="ECO:0000256" key="5">
    <source>
        <dbReference type="ARBA" id="ARBA00022989"/>
    </source>
</evidence>
<evidence type="ECO:0000259" key="8">
    <source>
        <dbReference type="Pfam" id="PF00924"/>
    </source>
</evidence>
<dbReference type="SUPFAM" id="SSF82689">
    <property type="entry name" value="Mechanosensitive channel protein MscS (YggB), C-terminal domain"/>
    <property type="match status" value="1"/>
</dbReference>
<organism evidence="9 10">
    <name type="scientific">Namhaeicola litoreus</name>
    <dbReference type="NCBI Taxonomy" id="1052145"/>
    <lineage>
        <taxon>Bacteria</taxon>
        <taxon>Pseudomonadati</taxon>
        <taxon>Bacteroidota</taxon>
        <taxon>Flavobacteriia</taxon>
        <taxon>Flavobacteriales</taxon>
        <taxon>Flavobacteriaceae</taxon>
        <taxon>Namhaeicola</taxon>
    </lineage>
</organism>
<dbReference type="Gene3D" id="1.10.287.1260">
    <property type="match status" value="1"/>
</dbReference>
<evidence type="ECO:0000256" key="7">
    <source>
        <dbReference type="SAM" id="Phobius"/>
    </source>
</evidence>
<comment type="caution">
    <text evidence="9">The sequence shown here is derived from an EMBL/GenBank/DDBJ whole genome shotgun (WGS) entry which is preliminary data.</text>
</comment>
<evidence type="ECO:0000256" key="3">
    <source>
        <dbReference type="ARBA" id="ARBA00022475"/>
    </source>
</evidence>
<keyword evidence="6 7" id="KW-0472">Membrane</keyword>
<evidence type="ECO:0000256" key="1">
    <source>
        <dbReference type="ARBA" id="ARBA00004651"/>
    </source>
</evidence>
<dbReference type="InterPro" id="IPR023408">
    <property type="entry name" value="MscS_beta-dom_sf"/>
</dbReference>
<dbReference type="PANTHER" id="PTHR30566">
    <property type="entry name" value="YNAI-RELATED MECHANOSENSITIVE ION CHANNEL"/>
    <property type="match status" value="1"/>
</dbReference>
<reference evidence="10" key="1">
    <citation type="journal article" date="2019" name="Int. J. Syst. Evol. Microbiol.">
        <title>The Global Catalogue of Microorganisms (GCM) 10K type strain sequencing project: providing services to taxonomists for standard genome sequencing and annotation.</title>
        <authorList>
            <consortium name="The Broad Institute Genomics Platform"/>
            <consortium name="The Broad Institute Genome Sequencing Center for Infectious Disease"/>
            <person name="Wu L."/>
            <person name="Ma J."/>
        </authorList>
    </citation>
    <scope>NUCLEOTIDE SEQUENCE [LARGE SCALE GENOMIC DNA]</scope>
    <source>
        <strain evidence="10">CCUG 61485</strain>
    </source>
</reference>
<dbReference type="Gene3D" id="2.30.30.60">
    <property type="match status" value="1"/>
</dbReference>
<accession>A0ABW3Y1X2</accession>